<dbReference type="PANTHER" id="PTHR43735:SF3">
    <property type="entry name" value="FERROPTOSIS SUPPRESSOR PROTEIN 1"/>
    <property type="match status" value="1"/>
</dbReference>
<dbReference type="SUPFAM" id="SSF51905">
    <property type="entry name" value="FAD/NAD(P)-binding domain"/>
    <property type="match status" value="1"/>
</dbReference>
<dbReference type="GO" id="GO:0005737">
    <property type="term" value="C:cytoplasm"/>
    <property type="evidence" value="ECO:0007669"/>
    <property type="project" value="TreeGrafter"/>
</dbReference>
<sequence length="373" mass="39381">MTQELVILGGNFAGFVGAKTVLDKINPKLGQRAFHVTLISASTHAYFNVGAPRLLVEPDKIDSTLFSIEKAFAKYPKSQFTFIQGTVTNVDTTSQSISYQKPNQTVATASYDSLIIATGARTENVSYKLVGSHEETVDAVKTLNNAVKAAKTIAIGGGGPTGVETAGELSSTYPSKKVTLYTGASRPLEHLGKLGGPAEKKLVNLGVKVINNVKVLSASATADGKTTLKLSDGSESVVDLYIPVVGVRANTEFLDSSFLDKSGFVVTDDNLRVKGLKHVYALGDVISGTAKTVIDLDKAQKQVIEATLLNEHVSSSNKLIPHPHPKEITAAVPISKNGGVGVVNGWGLPSFLVKFAKAKDYMIPKAPGLFGIA</sequence>
<dbReference type="Gene3D" id="3.50.50.100">
    <property type="match status" value="1"/>
</dbReference>
<dbReference type="InterPro" id="IPR023753">
    <property type="entry name" value="FAD/NAD-binding_dom"/>
</dbReference>
<keyword evidence="3" id="KW-0274">FAD</keyword>
<dbReference type="PRINTS" id="PR00368">
    <property type="entry name" value="FADPNR"/>
</dbReference>
<reference evidence="6 7" key="1">
    <citation type="submission" date="2016-02" db="EMBL/GenBank/DDBJ databases">
        <title>Complete genome sequence and transcriptome regulation of the pentose utilising yeast Sugiyamaella lignohabitans.</title>
        <authorList>
            <person name="Bellasio M."/>
            <person name="Peymann A."/>
            <person name="Valli M."/>
            <person name="Sipitzky M."/>
            <person name="Graf A."/>
            <person name="Sauer M."/>
            <person name="Marx H."/>
            <person name="Mattanovich D."/>
        </authorList>
    </citation>
    <scope>NUCLEOTIDE SEQUENCE [LARGE SCALE GENOMIC DNA]</scope>
    <source>
        <strain evidence="6 7">CBS 10342</strain>
    </source>
</reference>
<keyword evidence="2" id="KW-0285">Flavoprotein</keyword>
<dbReference type="RefSeq" id="XP_018735586.1">
    <property type="nucleotide sequence ID" value="XM_018878264.1"/>
</dbReference>
<dbReference type="KEGG" id="slb:AWJ20_1389"/>
<dbReference type="Proteomes" id="UP000189580">
    <property type="component" value="Chromosome a"/>
</dbReference>
<keyword evidence="4" id="KW-0560">Oxidoreductase</keyword>
<dbReference type="InterPro" id="IPR036188">
    <property type="entry name" value="FAD/NAD-bd_sf"/>
</dbReference>
<dbReference type="GO" id="GO:0004174">
    <property type="term" value="F:electron-transferring-flavoprotein dehydrogenase activity"/>
    <property type="evidence" value="ECO:0007669"/>
    <property type="project" value="TreeGrafter"/>
</dbReference>
<evidence type="ECO:0000259" key="5">
    <source>
        <dbReference type="Pfam" id="PF07992"/>
    </source>
</evidence>
<dbReference type="PRINTS" id="PR00411">
    <property type="entry name" value="PNDRDTASEI"/>
</dbReference>
<accession>A0A167DNK8</accession>
<dbReference type="EMBL" id="CP014501">
    <property type="protein sequence ID" value="ANB13109.1"/>
    <property type="molecule type" value="Genomic_DNA"/>
</dbReference>
<evidence type="ECO:0000256" key="2">
    <source>
        <dbReference type="ARBA" id="ARBA00022630"/>
    </source>
</evidence>
<keyword evidence="7" id="KW-1185">Reference proteome</keyword>
<dbReference type="OrthoDB" id="202203at2759"/>
<evidence type="ECO:0000256" key="3">
    <source>
        <dbReference type="ARBA" id="ARBA00022827"/>
    </source>
</evidence>
<evidence type="ECO:0000256" key="4">
    <source>
        <dbReference type="ARBA" id="ARBA00023002"/>
    </source>
</evidence>
<feature type="domain" description="FAD/NAD(P)-binding" evidence="5">
    <location>
        <begin position="4"/>
        <end position="291"/>
    </location>
</feature>
<protein>
    <recommendedName>
        <fullName evidence="5">FAD/NAD(P)-binding domain-containing protein</fullName>
    </recommendedName>
</protein>
<evidence type="ECO:0000313" key="7">
    <source>
        <dbReference type="Proteomes" id="UP000189580"/>
    </source>
</evidence>
<dbReference type="GO" id="GO:0050660">
    <property type="term" value="F:flavin adenine dinucleotide binding"/>
    <property type="evidence" value="ECO:0007669"/>
    <property type="project" value="TreeGrafter"/>
</dbReference>
<proteinExistence type="inferred from homology"/>
<dbReference type="Pfam" id="PF07992">
    <property type="entry name" value="Pyr_redox_2"/>
    <property type="match status" value="1"/>
</dbReference>
<name>A0A167DNK8_9ASCO</name>
<comment type="similarity">
    <text evidence="1">Belongs to the FAD-dependent oxidoreductase family.</text>
</comment>
<gene>
    <name evidence="6" type="ORF">AWJ20_1389</name>
</gene>
<dbReference type="GeneID" id="30033185"/>
<organism evidence="6 7">
    <name type="scientific">Sugiyamaella lignohabitans</name>
    <dbReference type="NCBI Taxonomy" id="796027"/>
    <lineage>
        <taxon>Eukaryota</taxon>
        <taxon>Fungi</taxon>
        <taxon>Dikarya</taxon>
        <taxon>Ascomycota</taxon>
        <taxon>Saccharomycotina</taxon>
        <taxon>Dipodascomycetes</taxon>
        <taxon>Dipodascales</taxon>
        <taxon>Trichomonascaceae</taxon>
        <taxon>Sugiyamaella</taxon>
    </lineage>
</organism>
<dbReference type="PANTHER" id="PTHR43735">
    <property type="entry name" value="APOPTOSIS-INDUCING FACTOR 1"/>
    <property type="match status" value="1"/>
</dbReference>
<dbReference type="AlphaFoldDB" id="A0A167DNK8"/>
<evidence type="ECO:0000313" key="6">
    <source>
        <dbReference type="EMBL" id="ANB13109.1"/>
    </source>
</evidence>
<evidence type="ECO:0000256" key="1">
    <source>
        <dbReference type="ARBA" id="ARBA00006442"/>
    </source>
</evidence>